<sequence>MWIGEEFSMGKNVLVKPFKTYHVIPSQITDVIRSPEVAFTGDTMVFIVDESNLDVLRAKVLIMEATFLDQSVSIEHARSFGHVHLSEVVALADHFHNKAIVLIHFSARYGQEEILSAIKNLPESLQSRVSALTEGF</sequence>
<comment type="caution">
    <text evidence="1">The sequence shown here is derived from an EMBL/GenBank/DDBJ whole genome shotgun (WGS) entry which is preliminary data.</text>
</comment>
<accession>A0ACC2E1Z5</accession>
<name>A0ACC2E1Z5_DIPCM</name>
<dbReference type="Proteomes" id="UP001162992">
    <property type="component" value="Chromosome 4"/>
</dbReference>
<reference evidence="2" key="1">
    <citation type="journal article" date="2024" name="Proc. Natl. Acad. Sci. U.S.A.">
        <title>Extraordinary preservation of gene collinearity over three hundred million years revealed in homosporous lycophytes.</title>
        <authorList>
            <person name="Li C."/>
            <person name="Wickell D."/>
            <person name="Kuo L.Y."/>
            <person name="Chen X."/>
            <person name="Nie B."/>
            <person name="Liao X."/>
            <person name="Peng D."/>
            <person name="Ji J."/>
            <person name="Jenkins J."/>
            <person name="Williams M."/>
            <person name="Shu S."/>
            <person name="Plott C."/>
            <person name="Barry K."/>
            <person name="Rajasekar S."/>
            <person name="Grimwood J."/>
            <person name="Han X."/>
            <person name="Sun S."/>
            <person name="Hou Z."/>
            <person name="He W."/>
            <person name="Dai G."/>
            <person name="Sun C."/>
            <person name="Schmutz J."/>
            <person name="Leebens-Mack J.H."/>
            <person name="Li F.W."/>
            <person name="Wang L."/>
        </authorList>
    </citation>
    <scope>NUCLEOTIDE SEQUENCE [LARGE SCALE GENOMIC DNA]</scope>
    <source>
        <strain evidence="2">cv. PW_Plant_1</strain>
    </source>
</reference>
<keyword evidence="2" id="KW-1185">Reference proteome</keyword>
<dbReference type="EMBL" id="CM055095">
    <property type="protein sequence ID" value="KAJ7560422.1"/>
    <property type="molecule type" value="Genomic_DNA"/>
</dbReference>
<evidence type="ECO:0000313" key="1">
    <source>
        <dbReference type="EMBL" id="KAJ7560422.1"/>
    </source>
</evidence>
<protein>
    <submittedName>
        <fullName evidence="1">Uncharacterized protein</fullName>
    </submittedName>
</protein>
<organism evidence="1 2">
    <name type="scientific">Diphasiastrum complanatum</name>
    <name type="common">Issler's clubmoss</name>
    <name type="synonym">Lycopodium complanatum</name>
    <dbReference type="NCBI Taxonomy" id="34168"/>
    <lineage>
        <taxon>Eukaryota</taxon>
        <taxon>Viridiplantae</taxon>
        <taxon>Streptophyta</taxon>
        <taxon>Embryophyta</taxon>
        <taxon>Tracheophyta</taxon>
        <taxon>Lycopodiopsida</taxon>
        <taxon>Lycopodiales</taxon>
        <taxon>Lycopodiaceae</taxon>
        <taxon>Lycopodioideae</taxon>
        <taxon>Diphasiastrum</taxon>
    </lineage>
</organism>
<evidence type="ECO:0000313" key="2">
    <source>
        <dbReference type="Proteomes" id="UP001162992"/>
    </source>
</evidence>
<gene>
    <name evidence="1" type="ORF">O6H91_04G128900</name>
</gene>
<proteinExistence type="predicted"/>